<comment type="caution">
    <text evidence="2">The sequence shown here is derived from an EMBL/GenBank/DDBJ whole genome shotgun (WGS) entry which is preliminary data.</text>
</comment>
<dbReference type="InterPro" id="IPR025159">
    <property type="entry name" value="AbiEi_N"/>
</dbReference>
<protein>
    <recommendedName>
        <fullName evidence="1">AbiEi antitoxin N-terminal domain-containing protein</fullName>
    </recommendedName>
</protein>
<evidence type="ECO:0000313" key="3">
    <source>
        <dbReference type="Proteomes" id="UP000291101"/>
    </source>
</evidence>
<organism evidence="2 3">
    <name type="scientific">Nocardioides zhouii</name>
    <dbReference type="NCBI Taxonomy" id="1168729"/>
    <lineage>
        <taxon>Bacteria</taxon>
        <taxon>Bacillati</taxon>
        <taxon>Actinomycetota</taxon>
        <taxon>Actinomycetes</taxon>
        <taxon>Propionibacteriales</taxon>
        <taxon>Nocardioidaceae</taxon>
        <taxon>Nocardioides</taxon>
    </lineage>
</organism>
<evidence type="ECO:0000313" key="2">
    <source>
        <dbReference type="EMBL" id="RYC11558.1"/>
    </source>
</evidence>
<feature type="domain" description="AbiEi antitoxin N-terminal" evidence="1">
    <location>
        <begin position="10"/>
        <end position="55"/>
    </location>
</feature>
<proteinExistence type="predicted"/>
<evidence type="ECO:0000259" key="1">
    <source>
        <dbReference type="Pfam" id="PF13338"/>
    </source>
</evidence>
<keyword evidence="3" id="KW-1185">Reference proteome</keyword>
<dbReference type="Proteomes" id="UP000291101">
    <property type="component" value="Unassembled WGS sequence"/>
</dbReference>
<dbReference type="EMBL" id="SDWV01000007">
    <property type="protein sequence ID" value="RYC11558.1"/>
    <property type="molecule type" value="Genomic_DNA"/>
</dbReference>
<name>A0A4Q2T3Y7_9ACTN</name>
<dbReference type="AlphaFoldDB" id="A0A4Q2T3Y7"/>
<sequence>MSPRTYADPVTALLSAQDGVVSRAQLVDAGCDPHDLERMLRRKELFVALPGVYVNHNGPRSWNQRAWVAVLACWPAALAGASALRAESGPGLRGFDDSAAIEVAVDVSRTVRDKPDVRVRRMAGLQPRSRWNASPPRVRYEEAVLDVVAGLPREWDVIEACAAAVRGRCTTAPRLAKALAARHRFPRRTWLARVLADVAAGTASVLEHGYLDKVERAHGLPAADRQQPDRIAGGRVYRDARYPAYDLDVELDGRLDHSALADRDSDLERDLDTATRRRRSVRLGWGQVYDRPCRTAAQVARLLAIGGWEGTPTPCSPTCSVGGV</sequence>
<gene>
    <name evidence="2" type="ORF">EUA94_08880</name>
</gene>
<dbReference type="OrthoDB" id="5146042at2"/>
<reference evidence="2 3" key="1">
    <citation type="submission" date="2019-01" db="EMBL/GenBank/DDBJ databases">
        <title>Novel species of Nocardioides.</title>
        <authorList>
            <person name="Liu Q."/>
            <person name="X Y.-H."/>
        </authorList>
    </citation>
    <scope>NUCLEOTIDE SEQUENCE [LARGE SCALE GENOMIC DNA]</scope>
    <source>
        <strain evidence="2 3">HLT2-9</strain>
    </source>
</reference>
<accession>A0A4Q2T3Y7</accession>
<dbReference type="Pfam" id="PF13338">
    <property type="entry name" value="AbiEi_4"/>
    <property type="match status" value="1"/>
</dbReference>